<dbReference type="PANTHER" id="PTHR11851:SF226">
    <property type="entry name" value="CYTOCHROME B-C1 COMPLEX SUBUNIT 2, MITOCHONDRIAL"/>
    <property type="match status" value="1"/>
</dbReference>
<dbReference type="Proteomes" id="UP001497623">
    <property type="component" value="Unassembled WGS sequence"/>
</dbReference>
<protein>
    <recommendedName>
        <fullName evidence="4">Peptidase M16 N-terminal domain-containing protein</fullName>
    </recommendedName>
</protein>
<evidence type="ECO:0000256" key="3">
    <source>
        <dbReference type="ARBA" id="ARBA00023128"/>
    </source>
</evidence>
<name>A0AAV2QAB3_MEGNR</name>
<keyword evidence="2" id="KW-0809">Transit peptide</keyword>
<dbReference type="PANTHER" id="PTHR11851">
    <property type="entry name" value="METALLOPROTEASE"/>
    <property type="match status" value="1"/>
</dbReference>
<keyword evidence="3" id="KW-0496">Mitochondrion</keyword>
<gene>
    <name evidence="5" type="ORF">MNOR_LOCUS10332</name>
</gene>
<dbReference type="Gene3D" id="3.30.830.10">
    <property type="entry name" value="Metalloenzyme, LuxS/M16 peptidase-like"/>
    <property type="match status" value="2"/>
</dbReference>
<evidence type="ECO:0000313" key="6">
    <source>
        <dbReference type="Proteomes" id="UP001497623"/>
    </source>
</evidence>
<comment type="subcellular location">
    <subcellularLocation>
        <location evidence="1">Mitochondrion</location>
    </subcellularLocation>
</comment>
<keyword evidence="6" id="KW-1185">Reference proteome</keyword>
<evidence type="ECO:0000259" key="4">
    <source>
        <dbReference type="Pfam" id="PF00675"/>
    </source>
</evidence>
<dbReference type="AlphaFoldDB" id="A0AAV2QAB3"/>
<dbReference type="FunFam" id="3.30.830.10:FF:000021">
    <property type="entry name" value="Cytochrome b-c1 complex subunit 2"/>
    <property type="match status" value="1"/>
</dbReference>
<accession>A0AAV2QAB3</accession>
<dbReference type="EMBL" id="CAXKWB010005180">
    <property type="protein sequence ID" value="CAL4077133.1"/>
    <property type="molecule type" value="Genomic_DNA"/>
</dbReference>
<proteinExistence type="predicted"/>
<organism evidence="5 6">
    <name type="scientific">Meganyctiphanes norvegica</name>
    <name type="common">Northern krill</name>
    <name type="synonym">Thysanopoda norvegica</name>
    <dbReference type="NCBI Taxonomy" id="48144"/>
    <lineage>
        <taxon>Eukaryota</taxon>
        <taxon>Metazoa</taxon>
        <taxon>Ecdysozoa</taxon>
        <taxon>Arthropoda</taxon>
        <taxon>Crustacea</taxon>
        <taxon>Multicrustacea</taxon>
        <taxon>Malacostraca</taxon>
        <taxon>Eumalacostraca</taxon>
        <taxon>Eucarida</taxon>
        <taxon>Euphausiacea</taxon>
        <taxon>Euphausiidae</taxon>
        <taxon>Meganyctiphanes</taxon>
    </lineage>
</organism>
<dbReference type="InterPro" id="IPR011249">
    <property type="entry name" value="Metalloenz_LuxS/M16"/>
</dbReference>
<dbReference type="GO" id="GO:0046872">
    <property type="term" value="F:metal ion binding"/>
    <property type="evidence" value="ECO:0007669"/>
    <property type="project" value="InterPro"/>
</dbReference>
<evidence type="ECO:0000256" key="2">
    <source>
        <dbReference type="ARBA" id="ARBA00022946"/>
    </source>
</evidence>
<evidence type="ECO:0000256" key="1">
    <source>
        <dbReference type="ARBA" id="ARBA00004173"/>
    </source>
</evidence>
<dbReference type="GO" id="GO:0005739">
    <property type="term" value="C:mitochondrion"/>
    <property type="evidence" value="ECO:0007669"/>
    <property type="project" value="UniProtKB-SubCell"/>
</dbReference>
<evidence type="ECO:0000313" key="5">
    <source>
        <dbReference type="EMBL" id="CAL4077133.1"/>
    </source>
</evidence>
<dbReference type="FunFam" id="3.30.830.10:FF:000039">
    <property type="entry name" value="Ubiquinol-cytochrome c reductase core subunit 2"/>
    <property type="match status" value="1"/>
</dbReference>
<dbReference type="SUPFAM" id="SSF63411">
    <property type="entry name" value="LuxS/MPP-like metallohydrolase"/>
    <property type="match status" value="2"/>
</dbReference>
<comment type="caution">
    <text evidence="5">The sequence shown here is derived from an EMBL/GenBank/DDBJ whole genome shotgun (WGS) entry which is preliminary data.</text>
</comment>
<sequence>MASKVTKPSLIKSVSQRGYAAAAAAQQSYALPVQEHQVTTLPSGTVVASLENNAPVSKVALFFKAGSRFETPATLGASHMARLCAGTSTKQFSAFHITRALQQNGGGLAAEGGREHVGYVVDINRDHLDEGLGLLTAVGTGPVFKPWEVAGQTGRLKAEIASLDSSAVVLDLLHSAAFRGQGLGNSIYVPSHKVGGVSQAALLEFAAATHTAGGMAIVGLGVEHDALISYAKGLGISGGAAAATGGYGGAEIRHETGGPITTVAVAGEGGSIGSGAAAAVAQYILGTGPSTKYGGNASSKLAGVVAAAGGAGAASAISASYSDSGLLGYFVVAESAAAGSIVSAVHDAVKNLAVTEADVAAAKLKLKAAILMASESQTETVLDMGLQALLTGGYAAPAATTAAVDAVTVADVEAALGKAFGGKLSMAAVGSLSGLPYLDQL</sequence>
<dbReference type="GO" id="GO:0016020">
    <property type="term" value="C:membrane"/>
    <property type="evidence" value="ECO:0007669"/>
    <property type="project" value="UniProtKB-ARBA"/>
</dbReference>
<dbReference type="InterPro" id="IPR011765">
    <property type="entry name" value="Pept_M16_N"/>
</dbReference>
<reference evidence="5 6" key="1">
    <citation type="submission" date="2024-05" db="EMBL/GenBank/DDBJ databases">
        <authorList>
            <person name="Wallberg A."/>
        </authorList>
    </citation>
    <scope>NUCLEOTIDE SEQUENCE [LARGE SCALE GENOMIC DNA]</scope>
</reference>
<dbReference type="Pfam" id="PF00675">
    <property type="entry name" value="Peptidase_M16"/>
    <property type="match status" value="1"/>
</dbReference>
<dbReference type="InterPro" id="IPR050361">
    <property type="entry name" value="MPP/UQCRC_Complex"/>
</dbReference>
<feature type="domain" description="Peptidase M16 N-terminal" evidence="4">
    <location>
        <begin position="47"/>
        <end position="190"/>
    </location>
</feature>